<feature type="compositionally biased region" description="Basic and acidic residues" evidence="12">
    <location>
        <begin position="198"/>
        <end position="215"/>
    </location>
</feature>
<name>A0A8C6SVA0_9GOBI</name>
<evidence type="ECO:0000256" key="11">
    <source>
        <dbReference type="PROSITE-ProRule" id="PRU00042"/>
    </source>
</evidence>
<feature type="domain" description="C2H2-type" evidence="13">
    <location>
        <begin position="176"/>
        <end position="203"/>
    </location>
</feature>
<dbReference type="GO" id="GO:0000981">
    <property type="term" value="F:DNA-binding transcription factor activity, RNA polymerase II-specific"/>
    <property type="evidence" value="ECO:0007669"/>
    <property type="project" value="TreeGrafter"/>
</dbReference>
<evidence type="ECO:0000256" key="7">
    <source>
        <dbReference type="ARBA" id="ARBA00023015"/>
    </source>
</evidence>
<protein>
    <recommendedName>
        <fullName evidence="13">C2H2-type domain-containing protein</fullName>
    </recommendedName>
</protein>
<keyword evidence="5 11" id="KW-0863">Zinc-finger</keyword>
<keyword evidence="10" id="KW-0539">Nucleus</keyword>
<feature type="domain" description="C2H2-type" evidence="13">
    <location>
        <begin position="148"/>
        <end position="175"/>
    </location>
</feature>
<keyword evidence="15" id="KW-1185">Reference proteome</keyword>
<evidence type="ECO:0000256" key="12">
    <source>
        <dbReference type="SAM" id="MobiDB-lite"/>
    </source>
</evidence>
<dbReference type="GO" id="GO:0000978">
    <property type="term" value="F:RNA polymerase II cis-regulatory region sequence-specific DNA binding"/>
    <property type="evidence" value="ECO:0007669"/>
    <property type="project" value="TreeGrafter"/>
</dbReference>
<dbReference type="GO" id="GO:0008270">
    <property type="term" value="F:zinc ion binding"/>
    <property type="evidence" value="ECO:0007669"/>
    <property type="project" value="UniProtKB-KW"/>
</dbReference>
<dbReference type="FunFam" id="3.30.160.60:FF:002716">
    <property type="entry name" value="Zinc finger protein 212"/>
    <property type="match status" value="1"/>
</dbReference>
<dbReference type="FunFam" id="3.30.160.60:FF:000303">
    <property type="entry name" value="Zinc finger protein 41"/>
    <property type="match status" value="1"/>
</dbReference>
<keyword evidence="8" id="KW-0238">DNA-binding</keyword>
<proteinExistence type="inferred from homology"/>
<dbReference type="GO" id="GO:0005667">
    <property type="term" value="C:transcription regulator complex"/>
    <property type="evidence" value="ECO:0007669"/>
    <property type="project" value="TreeGrafter"/>
</dbReference>
<feature type="compositionally biased region" description="Basic and acidic residues" evidence="12">
    <location>
        <begin position="75"/>
        <end position="88"/>
    </location>
</feature>
<evidence type="ECO:0000256" key="3">
    <source>
        <dbReference type="ARBA" id="ARBA00022723"/>
    </source>
</evidence>
<evidence type="ECO:0000313" key="15">
    <source>
        <dbReference type="Proteomes" id="UP000694523"/>
    </source>
</evidence>
<dbReference type="PROSITE" id="PS00028">
    <property type="entry name" value="ZINC_FINGER_C2H2_1"/>
    <property type="match status" value="4"/>
</dbReference>
<keyword evidence="3" id="KW-0479">Metal-binding</keyword>
<dbReference type="PANTHER" id="PTHR14003">
    <property type="entry name" value="TRANSCRIPTIONAL REPRESSOR PROTEIN YY"/>
    <property type="match status" value="1"/>
</dbReference>
<reference evidence="14" key="2">
    <citation type="submission" date="2025-09" db="UniProtKB">
        <authorList>
            <consortium name="Ensembl"/>
        </authorList>
    </citation>
    <scope>IDENTIFICATION</scope>
</reference>
<dbReference type="FunFam" id="3.30.160.60:FF:000151">
    <property type="entry name" value="Zinc finger and SCAN domain-containing 21"/>
    <property type="match status" value="1"/>
</dbReference>
<dbReference type="PANTHER" id="PTHR14003:SF23">
    <property type="entry name" value="ZINC FINGER PROTEIN 143"/>
    <property type="match status" value="1"/>
</dbReference>
<keyword evidence="9" id="KW-0804">Transcription</keyword>
<organism evidence="14 15">
    <name type="scientific">Neogobius melanostomus</name>
    <name type="common">round goby</name>
    <dbReference type="NCBI Taxonomy" id="47308"/>
    <lineage>
        <taxon>Eukaryota</taxon>
        <taxon>Metazoa</taxon>
        <taxon>Chordata</taxon>
        <taxon>Craniata</taxon>
        <taxon>Vertebrata</taxon>
        <taxon>Euteleostomi</taxon>
        <taxon>Actinopterygii</taxon>
        <taxon>Neopterygii</taxon>
        <taxon>Teleostei</taxon>
        <taxon>Neoteleostei</taxon>
        <taxon>Acanthomorphata</taxon>
        <taxon>Gobiaria</taxon>
        <taxon>Gobiiformes</taxon>
        <taxon>Gobioidei</taxon>
        <taxon>Gobiidae</taxon>
        <taxon>Benthophilinae</taxon>
        <taxon>Neogobiini</taxon>
        <taxon>Neogobius</taxon>
    </lineage>
</organism>
<dbReference type="Pfam" id="PF00096">
    <property type="entry name" value="zf-C2H2"/>
    <property type="match status" value="4"/>
</dbReference>
<keyword evidence="7" id="KW-0805">Transcription regulation</keyword>
<accession>A0A8C6SVA0</accession>
<evidence type="ECO:0000256" key="9">
    <source>
        <dbReference type="ARBA" id="ARBA00023163"/>
    </source>
</evidence>
<dbReference type="GO" id="GO:0031519">
    <property type="term" value="C:PcG protein complex"/>
    <property type="evidence" value="ECO:0007669"/>
    <property type="project" value="TreeGrafter"/>
</dbReference>
<dbReference type="InterPro" id="IPR013087">
    <property type="entry name" value="Znf_C2H2_type"/>
</dbReference>
<dbReference type="SMART" id="SM00355">
    <property type="entry name" value="ZnF_C2H2"/>
    <property type="match status" value="4"/>
</dbReference>
<dbReference type="InterPro" id="IPR036236">
    <property type="entry name" value="Znf_C2H2_sf"/>
</dbReference>
<feature type="region of interest" description="Disordered" evidence="12">
    <location>
        <begin position="63"/>
        <end position="91"/>
    </location>
</feature>
<dbReference type="PROSITE" id="PS50157">
    <property type="entry name" value="ZINC_FINGER_C2H2_2"/>
    <property type="match status" value="4"/>
</dbReference>
<evidence type="ECO:0000256" key="2">
    <source>
        <dbReference type="ARBA" id="ARBA00006991"/>
    </source>
</evidence>
<comment type="similarity">
    <text evidence="2">Belongs to the krueppel C2H2-type zinc-finger protein family.</text>
</comment>
<evidence type="ECO:0000256" key="1">
    <source>
        <dbReference type="ARBA" id="ARBA00004123"/>
    </source>
</evidence>
<feature type="domain" description="C2H2-type" evidence="13">
    <location>
        <begin position="120"/>
        <end position="147"/>
    </location>
</feature>
<evidence type="ECO:0000256" key="6">
    <source>
        <dbReference type="ARBA" id="ARBA00022833"/>
    </source>
</evidence>
<keyword evidence="4" id="KW-0677">Repeat</keyword>
<keyword evidence="6" id="KW-0862">Zinc</keyword>
<evidence type="ECO:0000256" key="5">
    <source>
        <dbReference type="ARBA" id="ARBA00022771"/>
    </source>
</evidence>
<feature type="compositionally biased region" description="Polar residues" evidence="12">
    <location>
        <begin position="64"/>
        <end position="74"/>
    </location>
</feature>
<dbReference type="Gene3D" id="3.30.160.60">
    <property type="entry name" value="Classic Zinc Finger"/>
    <property type="match status" value="4"/>
</dbReference>
<feature type="region of interest" description="Disordered" evidence="12">
    <location>
        <begin position="193"/>
        <end position="224"/>
    </location>
</feature>
<dbReference type="FunFam" id="3.30.160.60:FF:000230">
    <property type="entry name" value="Zinc finger protein 148"/>
    <property type="match status" value="1"/>
</dbReference>
<comment type="subcellular location">
    <subcellularLocation>
        <location evidence="1">Nucleus</location>
    </subcellularLocation>
</comment>
<feature type="domain" description="C2H2-type" evidence="13">
    <location>
        <begin position="92"/>
        <end position="119"/>
    </location>
</feature>
<dbReference type="AlphaFoldDB" id="A0A8C6SVA0"/>
<dbReference type="Ensembl" id="ENSNMLT00000013748.1">
    <property type="protein sequence ID" value="ENSNMLP00000012155.1"/>
    <property type="gene ID" value="ENSNMLG00000008289.1"/>
</dbReference>
<evidence type="ECO:0000259" key="13">
    <source>
        <dbReference type="PROSITE" id="PS50157"/>
    </source>
</evidence>
<evidence type="ECO:0000256" key="10">
    <source>
        <dbReference type="ARBA" id="ARBA00023242"/>
    </source>
</evidence>
<evidence type="ECO:0000256" key="4">
    <source>
        <dbReference type="ARBA" id="ARBA00022737"/>
    </source>
</evidence>
<dbReference type="SUPFAM" id="SSF57667">
    <property type="entry name" value="beta-beta-alpha zinc fingers"/>
    <property type="match status" value="3"/>
</dbReference>
<sequence>FHEILYITVKKPHKKPLKTTINISETQQRVTDATYFSDSLAKNAAPTAKKVIFTKVRDRRTKLCPNNKSAPETTVHNEDKSGPDGAEQKKKHQCSVCNKRFRGRIDLQRHIRIHTGDKPFCCSICQKAFAQKCQLVLHMRRHTGEKPFSCPTCETKFALHSTLEAHLRTHTGERPYSCQTCEKTFSQISHLNTHRRTHTGEKPFRKIKNRTDPSHSDMGSKMCS</sequence>
<dbReference type="GO" id="GO:0000785">
    <property type="term" value="C:chromatin"/>
    <property type="evidence" value="ECO:0007669"/>
    <property type="project" value="TreeGrafter"/>
</dbReference>
<evidence type="ECO:0000256" key="8">
    <source>
        <dbReference type="ARBA" id="ARBA00023125"/>
    </source>
</evidence>
<reference evidence="14" key="1">
    <citation type="submission" date="2025-08" db="UniProtKB">
        <authorList>
            <consortium name="Ensembl"/>
        </authorList>
    </citation>
    <scope>IDENTIFICATION</scope>
</reference>
<evidence type="ECO:0000313" key="14">
    <source>
        <dbReference type="Ensembl" id="ENSNMLP00000012155.1"/>
    </source>
</evidence>
<dbReference type="Proteomes" id="UP000694523">
    <property type="component" value="Unplaced"/>
</dbReference>